<dbReference type="InterPro" id="IPR036691">
    <property type="entry name" value="Endo/exonu/phosph_ase_sf"/>
</dbReference>
<dbReference type="Gene3D" id="3.60.10.10">
    <property type="entry name" value="Endonuclease/exonuclease/phosphatase"/>
    <property type="match status" value="1"/>
</dbReference>
<dbReference type="EMBL" id="JAMZEJ010000003">
    <property type="protein sequence ID" value="MCQ8240352.1"/>
    <property type="molecule type" value="Genomic_DNA"/>
</dbReference>
<organism evidence="2 3">
    <name type="scientific">Rhizosaccharibacter radicis</name>
    <dbReference type="NCBI Taxonomy" id="2782605"/>
    <lineage>
        <taxon>Bacteria</taxon>
        <taxon>Pseudomonadati</taxon>
        <taxon>Pseudomonadota</taxon>
        <taxon>Alphaproteobacteria</taxon>
        <taxon>Acetobacterales</taxon>
        <taxon>Acetobacteraceae</taxon>
        <taxon>Rhizosaccharibacter</taxon>
    </lineage>
</organism>
<name>A0ABT1VVI7_9PROT</name>
<feature type="domain" description="Endonuclease/exonuclease/phosphatase" evidence="1">
    <location>
        <begin position="67"/>
        <end position="297"/>
    </location>
</feature>
<evidence type="ECO:0000259" key="1">
    <source>
        <dbReference type="Pfam" id="PF03372"/>
    </source>
</evidence>
<dbReference type="RefSeq" id="WP_422919081.1">
    <property type="nucleotide sequence ID" value="NZ_JAMZEJ010000003.1"/>
</dbReference>
<accession>A0ABT1VVI7</accession>
<dbReference type="GO" id="GO:0004519">
    <property type="term" value="F:endonuclease activity"/>
    <property type="evidence" value="ECO:0007669"/>
    <property type="project" value="UniProtKB-KW"/>
</dbReference>
<dbReference type="InterPro" id="IPR005135">
    <property type="entry name" value="Endo/exonuclease/phosphatase"/>
</dbReference>
<comment type="caution">
    <text evidence="2">The sequence shown here is derived from an EMBL/GenBank/DDBJ whole genome shotgun (WGS) entry which is preliminary data.</text>
</comment>
<dbReference type="Proteomes" id="UP001524547">
    <property type="component" value="Unassembled WGS sequence"/>
</dbReference>
<reference evidence="2 3" key="1">
    <citation type="submission" date="2022-06" db="EMBL/GenBank/DDBJ databases">
        <title>Rhizosaccharibacter gen. nov. sp. nov. KSS12, endophytic bacteria isolated from sugarcane.</title>
        <authorList>
            <person name="Pitiwittayakul N."/>
        </authorList>
    </citation>
    <scope>NUCLEOTIDE SEQUENCE [LARGE SCALE GENOMIC DNA]</scope>
    <source>
        <strain evidence="2 3">KSS12</strain>
    </source>
</reference>
<dbReference type="Pfam" id="PF03372">
    <property type="entry name" value="Exo_endo_phos"/>
    <property type="match status" value="1"/>
</dbReference>
<sequence length="343" mass="36607">MTVRRATGRGPAADGRSVRRTHLRATGLAARVLLPAAVLLGSLSLAASGRAAAGPEDRASGTIKLSTWNLDWFTQRPDGDPSLPADVHGRRNDDIARLAAYAARLHPDVAALEEVDGAPMAAKLFPPDRFRLEATHDDLPQRVVLAVARGIGVERHPDLDALDVPPDAITADDPRAGPVHHLRRGLDATLTLPGGETLRVLAVHLKSGCWDAALVGGNRPSCRILRFQLKVLTGWIAARRAEGIPFAVLGDFNRRLKLGDPFLQALQDAAPVRSATEGRASPCWGGEDFIDQIVVGGPARDWMVPGSLRVMVYHEPAAMKDALSDHCPTSVVLHPTPAATAAR</sequence>
<evidence type="ECO:0000313" key="3">
    <source>
        <dbReference type="Proteomes" id="UP001524547"/>
    </source>
</evidence>
<gene>
    <name evidence="2" type="ORF">NFI88_05775</name>
</gene>
<proteinExistence type="predicted"/>
<protein>
    <submittedName>
        <fullName evidence="2">Endonuclease/exonuclease/phosphatase family protein</fullName>
    </submittedName>
</protein>
<keyword evidence="2" id="KW-0378">Hydrolase</keyword>
<dbReference type="SUPFAM" id="SSF56219">
    <property type="entry name" value="DNase I-like"/>
    <property type="match status" value="1"/>
</dbReference>
<keyword evidence="2" id="KW-0540">Nuclease</keyword>
<keyword evidence="2" id="KW-0255">Endonuclease</keyword>
<keyword evidence="3" id="KW-1185">Reference proteome</keyword>
<evidence type="ECO:0000313" key="2">
    <source>
        <dbReference type="EMBL" id="MCQ8240352.1"/>
    </source>
</evidence>